<evidence type="ECO:0000313" key="2">
    <source>
        <dbReference type="Proteomes" id="UP000320722"/>
    </source>
</evidence>
<accession>A0A517WFT5</accession>
<evidence type="ECO:0000313" key="1">
    <source>
        <dbReference type="EMBL" id="QDU04120.1"/>
    </source>
</evidence>
<reference evidence="1 2" key="1">
    <citation type="submission" date="2019-02" db="EMBL/GenBank/DDBJ databases">
        <title>Deep-cultivation of Planctomycetes and their phenomic and genomic characterization uncovers novel biology.</title>
        <authorList>
            <person name="Wiegand S."/>
            <person name="Jogler M."/>
            <person name="Boedeker C."/>
            <person name="Pinto D."/>
            <person name="Vollmers J."/>
            <person name="Rivas-Marin E."/>
            <person name="Kohn T."/>
            <person name="Peeters S.H."/>
            <person name="Heuer A."/>
            <person name="Rast P."/>
            <person name="Oberbeckmann S."/>
            <person name="Bunk B."/>
            <person name="Jeske O."/>
            <person name="Meyerdierks A."/>
            <person name="Storesund J.E."/>
            <person name="Kallscheuer N."/>
            <person name="Luecker S."/>
            <person name="Lage O.M."/>
            <person name="Pohl T."/>
            <person name="Merkel B.J."/>
            <person name="Hornburger P."/>
            <person name="Mueller R.-W."/>
            <person name="Bruemmer F."/>
            <person name="Labrenz M."/>
            <person name="Spormann A.M."/>
            <person name="Op den Camp H."/>
            <person name="Overmann J."/>
            <person name="Amann R."/>
            <person name="Jetten M.S.M."/>
            <person name="Mascher T."/>
            <person name="Medema M.H."/>
            <person name="Devos D.P."/>
            <person name="Kaster A.-K."/>
            <person name="Ovreas L."/>
            <person name="Rohde M."/>
            <person name="Galperin M.Y."/>
            <person name="Jogler C."/>
        </authorList>
    </citation>
    <scope>NUCLEOTIDE SEQUENCE [LARGE SCALE GENOMIC DNA]</scope>
    <source>
        <strain evidence="1 2">V6</strain>
    </source>
</reference>
<dbReference type="AlphaFoldDB" id="A0A517WFT5"/>
<protein>
    <submittedName>
        <fullName evidence="1">Uncharacterized protein</fullName>
    </submittedName>
</protein>
<sequence length="343" mass="40608">MKSQQERLARELFHKLSRSLQNRQPPVELSLEQVDEHWICHTKRNNSACSIDVNDLLFPEQHITFCRDEINWVTGRIPVRYDLVTAVDDWLAGRSVSEMYEHFQFVERKKRELLFIRARLLQAIPDLEQTTTIQLEPEIGDFCRLHLKGKDRSAEIFFIGKEEYPDVFFAWDDCELFRFKVKDQQQLAQVVKRWICERCMPSTLQEEFPWIELHELAEYYEKGNPIEGEFLFSWQSVEKFYDRIMNSSARREKIRAFMDSLRRQGYDKTLRAGQSLSTLVLSRSRRHGLTERQPSLGFHFNQDSVIVYNQLDPDHLLQKEYPGTSLNPEIEALLKHLVAVPIS</sequence>
<organism evidence="1 2">
    <name type="scientific">Gimesia chilikensis</name>
    <dbReference type="NCBI Taxonomy" id="2605989"/>
    <lineage>
        <taxon>Bacteria</taxon>
        <taxon>Pseudomonadati</taxon>
        <taxon>Planctomycetota</taxon>
        <taxon>Planctomycetia</taxon>
        <taxon>Planctomycetales</taxon>
        <taxon>Planctomycetaceae</taxon>
        <taxon>Gimesia</taxon>
    </lineage>
</organism>
<dbReference type="RefSeq" id="WP_145041918.1">
    <property type="nucleotide sequence ID" value="NZ_CP036347.1"/>
</dbReference>
<name>A0A517WFT5_9PLAN</name>
<gene>
    <name evidence="1" type="ORF">V6x_38470</name>
</gene>
<dbReference type="Proteomes" id="UP000320722">
    <property type="component" value="Chromosome"/>
</dbReference>
<proteinExistence type="predicted"/>
<dbReference type="EMBL" id="CP036347">
    <property type="protein sequence ID" value="QDU04120.1"/>
    <property type="molecule type" value="Genomic_DNA"/>
</dbReference>